<evidence type="ECO:0000259" key="3">
    <source>
        <dbReference type="Pfam" id="PF20059"/>
    </source>
</evidence>
<accession>A0A6I3M3R7</accession>
<feature type="compositionally biased region" description="Basic and acidic residues" evidence="1">
    <location>
        <begin position="72"/>
        <end position="87"/>
    </location>
</feature>
<feature type="transmembrane region" description="Helical" evidence="2">
    <location>
        <begin position="29"/>
        <end position="52"/>
    </location>
</feature>
<reference evidence="4 5" key="1">
    <citation type="submission" date="2019-11" db="EMBL/GenBank/DDBJ databases">
        <title>Agromyces kandeliae sp. nov., isolated from mangrove soil.</title>
        <authorList>
            <person name="Wang R."/>
        </authorList>
    </citation>
    <scope>NUCLEOTIDE SEQUENCE [LARGE SCALE GENOMIC DNA]</scope>
    <source>
        <strain evidence="4 5">JCM 11433</strain>
    </source>
</reference>
<keyword evidence="2" id="KW-0472">Membrane</keyword>
<dbReference type="InterPro" id="IPR045597">
    <property type="entry name" value="DUF6458"/>
</dbReference>
<sequence>MSLGLGIVLFAIGAVLAFALNLAVDWINLQMVGYILMAAGAVVIILGIILMARRRSSVSTSRTAVDPATGERVTRNETSRPDDTTTI</sequence>
<keyword evidence="2" id="KW-0812">Transmembrane</keyword>
<gene>
    <name evidence="4" type="ORF">GJ743_00085</name>
</gene>
<evidence type="ECO:0000313" key="5">
    <source>
        <dbReference type="Proteomes" id="UP000433071"/>
    </source>
</evidence>
<protein>
    <recommendedName>
        <fullName evidence="3">DUF6458 domain-containing protein</fullName>
    </recommendedName>
</protein>
<evidence type="ECO:0000256" key="1">
    <source>
        <dbReference type="SAM" id="MobiDB-lite"/>
    </source>
</evidence>
<dbReference type="EMBL" id="WMLB01000001">
    <property type="protein sequence ID" value="MTH66772.1"/>
    <property type="molecule type" value="Genomic_DNA"/>
</dbReference>
<keyword evidence="5" id="KW-1185">Reference proteome</keyword>
<comment type="caution">
    <text evidence="4">The sequence shown here is derived from an EMBL/GenBank/DDBJ whole genome shotgun (WGS) entry which is preliminary data.</text>
</comment>
<feature type="compositionally biased region" description="Low complexity" evidence="1">
    <location>
        <begin position="55"/>
        <end position="65"/>
    </location>
</feature>
<dbReference type="RefSeq" id="WP_155049913.1">
    <property type="nucleotide sequence ID" value="NZ_BAAAIB010000007.1"/>
</dbReference>
<organism evidence="4 5">
    <name type="scientific">Agromyces bracchium</name>
    <dbReference type="NCBI Taxonomy" id="88376"/>
    <lineage>
        <taxon>Bacteria</taxon>
        <taxon>Bacillati</taxon>
        <taxon>Actinomycetota</taxon>
        <taxon>Actinomycetes</taxon>
        <taxon>Micrococcales</taxon>
        <taxon>Microbacteriaceae</taxon>
        <taxon>Agromyces</taxon>
    </lineage>
</organism>
<feature type="domain" description="DUF6458" evidence="3">
    <location>
        <begin position="1"/>
        <end position="64"/>
    </location>
</feature>
<dbReference type="Pfam" id="PF20059">
    <property type="entry name" value="DUF6458"/>
    <property type="match status" value="1"/>
</dbReference>
<keyword evidence="2" id="KW-1133">Transmembrane helix</keyword>
<dbReference type="AlphaFoldDB" id="A0A6I3M3R7"/>
<dbReference type="OrthoDB" id="4775046at2"/>
<proteinExistence type="predicted"/>
<evidence type="ECO:0000313" key="4">
    <source>
        <dbReference type="EMBL" id="MTH66772.1"/>
    </source>
</evidence>
<feature type="region of interest" description="Disordered" evidence="1">
    <location>
        <begin position="55"/>
        <end position="87"/>
    </location>
</feature>
<evidence type="ECO:0000256" key="2">
    <source>
        <dbReference type="SAM" id="Phobius"/>
    </source>
</evidence>
<name>A0A6I3M3R7_9MICO</name>
<dbReference type="Proteomes" id="UP000433071">
    <property type="component" value="Unassembled WGS sequence"/>
</dbReference>